<keyword evidence="2" id="KW-1185">Reference proteome</keyword>
<comment type="caution">
    <text evidence="1">The sequence shown here is derived from an EMBL/GenBank/DDBJ whole genome shotgun (WGS) entry which is preliminary data.</text>
</comment>
<dbReference type="AlphaFoldDB" id="A0A7W6N9Q8"/>
<sequence length="81" mass="8688">MTIHVGSAFGHVLPSADIVYVNAGVLAPGVEWLRALNSGGRPIFPWQPHKGWGSALLVTWQKKGFDEGTDDGGVHLLQLRG</sequence>
<dbReference type="GO" id="GO:0008168">
    <property type="term" value="F:methyltransferase activity"/>
    <property type="evidence" value="ECO:0007669"/>
    <property type="project" value="UniProtKB-KW"/>
</dbReference>
<organism evidence="1 2">
    <name type="scientific">Microvirga flocculans</name>
    <dbReference type="NCBI Taxonomy" id="217168"/>
    <lineage>
        <taxon>Bacteria</taxon>
        <taxon>Pseudomonadati</taxon>
        <taxon>Pseudomonadota</taxon>
        <taxon>Alphaproteobacteria</taxon>
        <taxon>Hyphomicrobiales</taxon>
        <taxon>Methylobacteriaceae</taxon>
        <taxon>Microvirga</taxon>
    </lineage>
</organism>
<gene>
    <name evidence="1" type="ORF">GGR34_003609</name>
</gene>
<evidence type="ECO:0000313" key="1">
    <source>
        <dbReference type="EMBL" id="MBB4041926.1"/>
    </source>
</evidence>
<name>A0A7W6N9Q8_9HYPH</name>
<dbReference type="RefSeq" id="WP_154664243.1">
    <property type="nucleotide sequence ID" value="NZ_JACIDC010000016.1"/>
</dbReference>
<dbReference type="GO" id="GO:0032259">
    <property type="term" value="P:methylation"/>
    <property type="evidence" value="ECO:0007669"/>
    <property type="project" value="UniProtKB-KW"/>
</dbReference>
<protein>
    <submittedName>
        <fullName evidence="1">Protein-L-isoaspartate O-methyltransferase</fullName>
    </submittedName>
</protein>
<dbReference type="EMBL" id="JACIDC010000016">
    <property type="protein sequence ID" value="MBB4041926.1"/>
    <property type="molecule type" value="Genomic_DNA"/>
</dbReference>
<reference evidence="1 2" key="1">
    <citation type="submission" date="2020-08" db="EMBL/GenBank/DDBJ databases">
        <title>Genomic Encyclopedia of Type Strains, Phase IV (KMG-IV): sequencing the most valuable type-strain genomes for metagenomic binning, comparative biology and taxonomic classification.</title>
        <authorList>
            <person name="Goeker M."/>
        </authorList>
    </citation>
    <scope>NUCLEOTIDE SEQUENCE [LARGE SCALE GENOMIC DNA]</scope>
    <source>
        <strain evidence="1 2">DSM 15743</strain>
    </source>
</reference>
<dbReference type="Gene3D" id="3.40.50.150">
    <property type="entry name" value="Vaccinia Virus protein VP39"/>
    <property type="match status" value="1"/>
</dbReference>
<accession>A0A7W6N9Q8</accession>
<keyword evidence="1" id="KW-0808">Transferase</keyword>
<keyword evidence="1" id="KW-0489">Methyltransferase</keyword>
<proteinExistence type="predicted"/>
<evidence type="ECO:0000313" key="2">
    <source>
        <dbReference type="Proteomes" id="UP000519439"/>
    </source>
</evidence>
<dbReference type="InterPro" id="IPR029063">
    <property type="entry name" value="SAM-dependent_MTases_sf"/>
</dbReference>
<dbReference type="Proteomes" id="UP000519439">
    <property type="component" value="Unassembled WGS sequence"/>
</dbReference>